<organism evidence="1 2">
    <name type="scientific">Ktedonospora formicarum</name>
    <dbReference type="NCBI Taxonomy" id="2778364"/>
    <lineage>
        <taxon>Bacteria</taxon>
        <taxon>Bacillati</taxon>
        <taxon>Chloroflexota</taxon>
        <taxon>Ktedonobacteria</taxon>
        <taxon>Ktedonobacterales</taxon>
        <taxon>Ktedonobacteraceae</taxon>
        <taxon>Ktedonospora</taxon>
    </lineage>
</organism>
<dbReference type="AlphaFoldDB" id="A0A8J3I3B7"/>
<name>A0A8J3I3B7_9CHLR</name>
<reference evidence="1" key="1">
    <citation type="submission" date="2020-10" db="EMBL/GenBank/DDBJ databases">
        <title>Taxonomic study of unclassified bacteria belonging to the class Ktedonobacteria.</title>
        <authorList>
            <person name="Yabe S."/>
            <person name="Wang C.M."/>
            <person name="Zheng Y."/>
            <person name="Sakai Y."/>
            <person name="Cavaletti L."/>
            <person name="Monciardini P."/>
            <person name="Donadio S."/>
        </authorList>
    </citation>
    <scope>NUCLEOTIDE SEQUENCE</scope>
    <source>
        <strain evidence="1">SOSP1-1</strain>
    </source>
</reference>
<accession>A0A8J3I3B7</accession>
<gene>
    <name evidence="1" type="ORF">KSX_42580</name>
</gene>
<dbReference type="EMBL" id="BNJF01000002">
    <property type="protein sequence ID" value="GHO46095.1"/>
    <property type="molecule type" value="Genomic_DNA"/>
</dbReference>
<protein>
    <submittedName>
        <fullName evidence="1">Uncharacterized protein</fullName>
    </submittedName>
</protein>
<keyword evidence="2" id="KW-1185">Reference proteome</keyword>
<proteinExistence type="predicted"/>
<dbReference type="Proteomes" id="UP000612362">
    <property type="component" value="Unassembled WGS sequence"/>
</dbReference>
<comment type="caution">
    <text evidence="1">The sequence shown here is derived from an EMBL/GenBank/DDBJ whole genome shotgun (WGS) entry which is preliminary data.</text>
</comment>
<sequence length="45" mass="5223">MLETLDSIPWSDLEHAYGEASNVPDMIRGLVSPEPEIYWQLLRSY</sequence>
<evidence type="ECO:0000313" key="2">
    <source>
        <dbReference type="Proteomes" id="UP000612362"/>
    </source>
</evidence>
<dbReference type="RefSeq" id="WP_220195495.1">
    <property type="nucleotide sequence ID" value="NZ_BNJF01000002.1"/>
</dbReference>
<evidence type="ECO:0000313" key="1">
    <source>
        <dbReference type="EMBL" id="GHO46095.1"/>
    </source>
</evidence>